<feature type="compositionally biased region" description="Basic residues" evidence="1">
    <location>
        <begin position="1"/>
        <end position="10"/>
    </location>
</feature>
<keyword evidence="3" id="KW-1185">Reference proteome</keyword>
<evidence type="ECO:0000256" key="1">
    <source>
        <dbReference type="SAM" id="MobiDB-lite"/>
    </source>
</evidence>
<feature type="compositionally biased region" description="Pro residues" evidence="1">
    <location>
        <begin position="143"/>
        <end position="153"/>
    </location>
</feature>
<protein>
    <submittedName>
        <fullName evidence="2">Uncharacterized protein</fullName>
    </submittedName>
</protein>
<evidence type="ECO:0000313" key="2">
    <source>
        <dbReference type="EMBL" id="KAF2108759.1"/>
    </source>
</evidence>
<feature type="region of interest" description="Disordered" evidence="1">
    <location>
        <begin position="143"/>
        <end position="213"/>
    </location>
</feature>
<feature type="region of interest" description="Disordered" evidence="1">
    <location>
        <begin position="1"/>
        <end position="25"/>
    </location>
</feature>
<reference evidence="2" key="1">
    <citation type="journal article" date="2020" name="Stud. Mycol.">
        <title>101 Dothideomycetes genomes: a test case for predicting lifestyles and emergence of pathogens.</title>
        <authorList>
            <person name="Haridas S."/>
            <person name="Albert R."/>
            <person name="Binder M."/>
            <person name="Bloem J."/>
            <person name="Labutti K."/>
            <person name="Salamov A."/>
            <person name="Andreopoulos B."/>
            <person name="Baker S."/>
            <person name="Barry K."/>
            <person name="Bills G."/>
            <person name="Bluhm B."/>
            <person name="Cannon C."/>
            <person name="Castanera R."/>
            <person name="Culley D."/>
            <person name="Daum C."/>
            <person name="Ezra D."/>
            <person name="Gonzalez J."/>
            <person name="Henrissat B."/>
            <person name="Kuo A."/>
            <person name="Liang C."/>
            <person name="Lipzen A."/>
            <person name="Lutzoni F."/>
            <person name="Magnuson J."/>
            <person name="Mondo S."/>
            <person name="Nolan M."/>
            <person name="Ohm R."/>
            <person name="Pangilinan J."/>
            <person name="Park H.-J."/>
            <person name="Ramirez L."/>
            <person name="Alfaro M."/>
            <person name="Sun H."/>
            <person name="Tritt A."/>
            <person name="Yoshinaga Y."/>
            <person name="Zwiers L.-H."/>
            <person name="Turgeon B."/>
            <person name="Goodwin S."/>
            <person name="Spatafora J."/>
            <person name="Crous P."/>
            <person name="Grigoriev I."/>
        </authorList>
    </citation>
    <scope>NUCLEOTIDE SEQUENCE</scope>
    <source>
        <strain evidence="2">CBS 627.86</strain>
    </source>
</reference>
<feature type="compositionally biased region" description="Basic and acidic residues" evidence="1">
    <location>
        <begin position="11"/>
        <end position="20"/>
    </location>
</feature>
<dbReference type="EMBL" id="ML977345">
    <property type="protein sequence ID" value="KAF2108759.1"/>
    <property type="molecule type" value="Genomic_DNA"/>
</dbReference>
<evidence type="ECO:0000313" key="3">
    <source>
        <dbReference type="Proteomes" id="UP000799770"/>
    </source>
</evidence>
<dbReference type="AlphaFoldDB" id="A0A6A5YNC2"/>
<name>A0A6A5YNC2_9PLEO</name>
<feature type="compositionally biased region" description="Basic and acidic residues" evidence="1">
    <location>
        <begin position="180"/>
        <end position="206"/>
    </location>
</feature>
<sequence length="520" mass="55995">MRNTRSGKGKQKVEQSRKALGEISGNVQGDGMAGYCFDAVNGLDGGSKQEFESDSRIDQGFGAATAHFEGTGQQYDFASGFLNEQIDPRLLGGDSQAGYPTSGVDFGVGFIDTYDDPFAPSKFDHTFGRRYLFVPTIRSLGTPPPELYLPPSLPSTHTPEAVGDSKTQVNPKRRKHRYHRERDIRHDSALATPKKEKEEKKEKGELDESELDSPDRLECQGYDLFTMSWPSITGSVSGPPRAAQQTPNLRAGGIGGHLQYYLQLRDYDVAPPSTAPPGVSSMQGLASIPGHPSASWGMSSPNARLQASGMDAPQPVPSFGYYGYGPLSSNAQRFQTQEPSLFAPGPAVGTTSNSRFSGRHHVPSLPASAFAPGPAAGLSSASRPSGPLPIRTLIPSAFDFGPGTASSSSSHFSTVSSTKLPAKAHRLFRHLVWEGKPFIKAKAPIWDFISPEGVVQIGPHVLGQFPKGLTPENISAACVLRTALELQHQLLDEQQLLRSGSGPCQQMKQEMDEEMKDGNN</sequence>
<accession>A0A6A5YNC2</accession>
<gene>
    <name evidence="2" type="ORF">BDV96DRAFT_605207</name>
</gene>
<dbReference type="Proteomes" id="UP000799770">
    <property type="component" value="Unassembled WGS sequence"/>
</dbReference>
<proteinExistence type="predicted"/>
<organism evidence="2 3">
    <name type="scientific">Lophiotrema nucula</name>
    <dbReference type="NCBI Taxonomy" id="690887"/>
    <lineage>
        <taxon>Eukaryota</taxon>
        <taxon>Fungi</taxon>
        <taxon>Dikarya</taxon>
        <taxon>Ascomycota</taxon>
        <taxon>Pezizomycotina</taxon>
        <taxon>Dothideomycetes</taxon>
        <taxon>Pleosporomycetidae</taxon>
        <taxon>Pleosporales</taxon>
        <taxon>Lophiotremataceae</taxon>
        <taxon>Lophiotrema</taxon>
    </lineage>
</organism>